<dbReference type="PANTHER" id="PTHR44329">
    <property type="entry name" value="SERINE/THREONINE-PROTEIN KINASE TNNI3K-RELATED"/>
    <property type="match status" value="1"/>
</dbReference>
<dbReference type="InterPro" id="IPR051681">
    <property type="entry name" value="Ser/Thr_Kinases-Pseudokinases"/>
</dbReference>
<keyword evidence="3" id="KW-0808">Transferase</keyword>
<dbReference type="GO" id="GO:0004706">
    <property type="term" value="F:JUN kinase kinase kinase activity"/>
    <property type="evidence" value="ECO:0007669"/>
    <property type="project" value="TreeGrafter"/>
</dbReference>
<evidence type="ECO:0000259" key="2">
    <source>
        <dbReference type="PROSITE" id="PS50011"/>
    </source>
</evidence>
<dbReference type="AlphaFoldDB" id="A0A6F9DQZ3"/>
<dbReference type="EMBL" id="LR789739">
    <property type="protein sequence ID" value="CAB3265601.1"/>
    <property type="molecule type" value="mRNA"/>
</dbReference>
<feature type="domain" description="Protein kinase" evidence="2">
    <location>
        <begin position="20"/>
        <end position="287"/>
    </location>
</feature>
<name>A0A6F9DQZ3_9ASCI</name>
<dbReference type="Gene3D" id="1.10.510.10">
    <property type="entry name" value="Transferase(Phosphotransferase) domain 1"/>
    <property type="match status" value="1"/>
</dbReference>
<feature type="region of interest" description="Disordered" evidence="1">
    <location>
        <begin position="355"/>
        <end position="392"/>
    </location>
</feature>
<keyword evidence="3" id="KW-0675">Receptor</keyword>
<gene>
    <name evidence="3" type="primary">Ripk1-008</name>
</gene>
<dbReference type="SMART" id="SM00220">
    <property type="entry name" value="S_TKc"/>
    <property type="match status" value="1"/>
</dbReference>
<protein>
    <submittedName>
        <fullName evidence="3">Receptor-interacting serine/threonine-protein kinase 1-like</fullName>
    </submittedName>
</protein>
<evidence type="ECO:0000313" key="3">
    <source>
        <dbReference type="EMBL" id="CAB3265601.1"/>
    </source>
</evidence>
<keyword evidence="3" id="KW-0418">Kinase</keyword>
<dbReference type="InterPro" id="IPR000719">
    <property type="entry name" value="Prot_kinase_dom"/>
</dbReference>
<accession>A0A6F9DQZ3</accession>
<dbReference type="PANTHER" id="PTHR44329:SF291">
    <property type="entry name" value="PROTEIN KINASE DOMAIN-CONTAINING PROTEIN"/>
    <property type="match status" value="1"/>
</dbReference>
<organism evidence="3">
    <name type="scientific">Phallusia mammillata</name>
    <dbReference type="NCBI Taxonomy" id="59560"/>
    <lineage>
        <taxon>Eukaryota</taxon>
        <taxon>Metazoa</taxon>
        <taxon>Chordata</taxon>
        <taxon>Tunicata</taxon>
        <taxon>Ascidiacea</taxon>
        <taxon>Phlebobranchia</taxon>
        <taxon>Ascidiidae</taxon>
        <taxon>Phallusia</taxon>
    </lineage>
</organism>
<dbReference type="SUPFAM" id="SSF56112">
    <property type="entry name" value="Protein kinase-like (PK-like)"/>
    <property type="match status" value="1"/>
</dbReference>
<dbReference type="Pfam" id="PF00069">
    <property type="entry name" value="Pkinase"/>
    <property type="match status" value="1"/>
</dbReference>
<proteinExistence type="evidence at transcript level"/>
<dbReference type="InterPro" id="IPR011009">
    <property type="entry name" value="Kinase-like_dom_sf"/>
</dbReference>
<feature type="region of interest" description="Disordered" evidence="1">
    <location>
        <begin position="487"/>
        <end position="506"/>
    </location>
</feature>
<sequence length="939" mass="106298">MSSLEDVKLPEFNPDDILCNPDSHEIGGGDLTPVYIGYNKVLKQTVAIKIFRLAGPKERILQIVEHAKEEGKLMQLARHDNVVQVYGFVKWPSAFGIVMEYCECGNLSYLIDSNNIHQRIPLCVHILAQVARGIAFLHNLPGQYVVHGNPNPFHILLTQKMDVKLPRFGFAELVSSSDVFRMTKVRKQFVKLRYKAPEQLVNRAMKPTQALDVYAFAISTYEVLAGKMNYFDAKRHIEKIYEQMQILNAQDKQTVEVIMDLMKKCLNDDSLKRPSMKEVADVLLKLLDEQDKDVLLQQAETVAGTVLKRYNFSSLEKLVPIRHLAPLHSFLHKLLARKYRFLHFQSTNVADSSLAPDAKHHRASRHLTPTRSFSKSKEEIPEDNIATAQPYSDSDATKLRGHFLEAKHYSGSNLNVPDVHTPANRLANVEIRGSFSTAQSYSGYDIQKLRDEPLTVPVKKSVKYSGTLHESQATRLKEGSFSWDQSYSESDVKKPRGSIGEAEHYSRSESNIFDPYPGFPNPTYKDLFSEFVQKCPKGSFSTAPSYSGSDVTKLREPWNLKTTETSSGFDEEISEGSFPEAEYYSRSDFKAANVNIPDAKKSEGSDVNILDQKIPDVKISEVASSSGVTSMFNLKQVRGFPFVEANVDETGAIFNVGDCKVIFPAMAVLRKVRIKIGICFEEVDDAFRLTPLLKCKPHGLKFHKKIKIILSTFYRAEKDKIPVVIRRAEDEFSDFKFLQVDSLRQETQSFKFSTYQFSWFDGILLETKKKLKIVREKALLFGVSPDSTDVLLEMACTVVICHNMESAKVLDKMNKAFETNFFLKCDNQELNLEITGSNIHDYQSIIQNAQCERDASSFNLRKKNTEGWLGDKVHIHLSSKSGKTLVDKDVVITKPCLEPITTVVQRPSQQSDVTMDMKNCNIQGSTFHTSRTHHDGQNT</sequence>
<dbReference type="PROSITE" id="PS50011">
    <property type="entry name" value="PROTEIN_KINASE_DOM"/>
    <property type="match status" value="1"/>
</dbReference>
<evidence type="ECO:0000256" key="1">
    <source>
        <dbReference type="SAM" id="MobiDB-lite"/>
    </source>
</evidence>
<reference evidence="3" key="1">
    <citation type="submission" date="2020-04" db="EMBL/GenBank/DDBJ databases">
        <authorList>
            <person name="Neveu A P."/>
        </authorList>
    </citation>
    <scope>NUCLEOTIDE SEQUENCE</scope>
    <source>
        <tissue evidence="3">Whole embryo</tissue>
    </source>
</reference>
<dbReference type="GO" id="GO:0005524">
    <property type="term" value="F:ATP binding"/>
    <property type="evidence" value="ECO:0007669"/>
    <property type="project" value="InterPro"/>
</dbReference>